<dbReference type="InterPro" id="IPR046671">
    <property type="entry name" value="DUF6541"/>
</dbReference>
<feature type="transmembrane region" description="Helical" evidence="1">
    <location>
        <begin position="196"/>
        <end position="216"/>
    </location>
</feature>
<evidence type="ECO:0000313" key="2">
    <source>
        <dbReference type="EMBL" id="MDK4290711.1"/>
    </source>
</evidence>
<keyword evidence="1" id="KW-0472">Membrane</keyword>
<reference evidence="3 5" key="1">
    <citation type="submission" date="2023-05" db="EMBL/GenBank/DDBJ databases">
        <title>Metabolic capabilities are highly conserved among human nasal-associated Corynebacterium species in pangenomic analyses.</title>
        <authorList>
            <person name="Tran T.H."/>
            <person name="Roberts A.Q."/>
            <person name="Escapa I.F."/>
            <person name="Gao W."/>
            <person name="Conlan S."/>
            <person name="Kong H."/>
            <person name="Segre J.A."/>
            <person name="Kelly M.S."/>
            <person name="Lemon K.P."/>
        </authorList>
    </citation>
    <scope>NUCLEOTIDE SEQUENCE</scope>
    <source>
        <strain evidence="3">KPL2773</strain>
        <strain evidence="2 5">KPL3772</strain>
    </source>
</reference>
<feature type="transmembrane region" description="Helical" evidence="1">
    <location>
        <begin position="247"/>
        <end position="265"/>
    </location>
</feature>
<proteinExistence type="predicted"/>
<feature type="transmembrane region" description="Helical" evidence="1">
    <location>
        <begin position="294"/>
        <end position="312"/>
    </location>
</feature>
<sequence>MDAAIFVASLIAVVILPGLLVGWRARLSVPVALLAAPAITFGIVAAGVQISNVFGAGWRLPTAAITLLVAVVLAELWGRLVPVPVASTLAPTRRRWEAKDWLPVAGVGAGALSIGGMYWNYLADMPHGINNVFQGWDAHWHANVLAFISEEGIAAPGEMGALHHQFTGAPMYYPTAWHSVVSIPARWVDLTTMAEYNLGSGIMLALVTPWAVAALAGLLGGRAVAGIAGAGTAFFPALPWIEIRVAAIPAATSMMLGVMAAMLTIHCLRDRRAIPFAIFALFGALSSQPQGLLVAVFLVVFYWLFHALFAPTRSRLGDFLTLAAVGLGAVATAIPAAVFLFGNEDAEDFGDFARTFEVQGIDRAESWRLAAGLLTRHTNEFGPTWHLLIIGGIGALVLLARKTVWPILLWAFGVALSAHAMKYFETPVGDFLQEIVSPFYSDARRINVWVSILVAATAALLLGWIIHKVAAAMNKDRIRKLPVTVGATSVVIAIVAGTSLITLQEPARALSQDSRSGRLVSERDLRAYDWLAEQPKAYDGHIFVNPDEGSGWMYAYNRLPSTARHYFYTGAVEPELTALFHTLDQAGSGTNDGEEVDAILKRMNINYVFISPPNFWGPEKQPPNDVLLNLRDTAPGLTEVYRHREVTIYAVDEMFSAAELEKILENSPYPPQTP</sequence>
<feature type="transmembrane region" description="Helical" evidence="1">
    <location>
        <begin position="407"/>
        <end position="424"/>
    </location>
</feature>
<dbReference type="Proteomes" id="UP001224412">
    <property type="component" value="Unassembled WGS sequence"/>
</dbReference>
<dbReference type="EMBL" id="JASNVH010000008">
    <property type="protein sequence ID" value="MDK4307099.1"/>
    <property type="molecule type" value="Genomic_DNA"/>
</dbReference>
<feature type="transmembrane region" description="Helical" evidence="1">
    <location>
        <begin position="446"/>
        <end position="469"/>
    </location>
</feature>
<feature type="transmembrane region" description="Helical" evidence="1">
    <location>
        <begin position="481"/>
        <end position="503"/>
    </location>
</feature>
<protein>
    <submittedName>
        <fullName evidence="3">Uncharacterized protein</fullName>
    </submittedName>
</protein>
<evidence type="ECO:0000313" key="5">
    <source>
        <dbReference type="Proteomes" id="UP001239759"/>
    </source>
</evidence>
<dbReference type="Proteomes" id="UP001239759">
    <property type="component" value="Unassembled WGS sequence"/>
</dbReference>
<dbReference type="Pfam" id="PF20176">
    <property type="entry name" value="DUF6541"/>
    <property type="match status" value="1"/>
</dbReference>
<evidence type="ECO:0000313" key="3">
    <source>
        <dbReference type="EMBL" id="MDK4307099.1"/>
    </source>
</evidence>
<keyword evidence="1" id="KW-1133">Transmembrane helix</keyword>
<keyword evidence="1" id="KW-0812">Transmembrane</keyword>
<keyword evidence="5" id="KW-1185">Reference proteome</keyword>
<feature type="transmembrane region" description="Helical" evidence="1">
    <location>
        <begin position="30"/>
        <end position="50"/>
    </location>
</feature>
<dbReference type="RefSeq" id="WP_272723545.1">
    <property type="nucleotide sequence ID" value="NZ_CP137212.1"/>
</dbReference>
<name>A0AAP4BPX8_9CORY</name>
<feature type="transmembrane region" description="Helical" evidence="1">
    <location>
        <begin position="383"/>
        <end position="400"/>
    </location>
</feature>
<accession>A0AAP4BPX8</accession>
<feature type="transmembrane region" description="Helical" evidence="1">
    <location>
        <begin position="62"/>
        <end position="80"/>
    </location>
</feature>
<gene>
    <name evidence="2" type="ORF">QPX23_08260</name>
    <name evidence="3" type="ORF">QPX42_06030</name>
</gene>
<evidence type="ECO:0000256" key="1">
    <source>
        <dbReference type="SAM" id="Phobius"/>
    </source>
</evidence>
<feature type="transmembrane region" description="Helical" evidence="1">
    <location>
        <begin position="101"/>
        <end position="121"/>
    </location>
</feature>
<organism evidence="3 4">
    <name type="scientific">Corynebacterium pseudodiphtheriticum</name>
    <dbReference type="NCBI Taxonomy" id="37637"/>
    <lineage>
        <taxon>Bacteria</taxon>
        <taxon>Bacillati</taxon>
        <taxon>Actinomycetota</taxon>
        <taxon>Actinomycetes</taxon>
        <taxon>Mycobacteriales</taxon>
        <taxon>Corynebacteriaceae</taxon>
        <taxon>Corynebacterium</taxon>
    </lineage>
</organism>
<feature type="transmembrane region" description="Helical" evidence="1">
    <location>
        <begin position="6"/>
        <end position="23"/>
    </location>
</feature>
<dbReference type="AlphaFoldDB" id="A0AAP4BPX8"/>
<feature type="transmembrane region" description="Helical" evidence="1">
    <location>
        <begin position="319"/>
        <end position="341"/>
    </location>
</feature>
<evidence type="ECO:0000313" key="4">
    <source>
        <dbReference type="Proteomes" id="UP001224412"/>
    </source>
</evidence>
<comment type="caution">
    <text evidence="3">The sequence shown here is derived from an EMBL/GenBank/DDBJ whole genome shotgun (WGS) entry which is preliminary data.</text>
</comment>
<dbReference type="EMBL" id="JASNUQ010000013">
    <property type="protein sequence ID" value="MDK4290711.1"/>
    <property type="molecule type" value="Genomic_DNA"/>
</dbReference>